<dbReference type="InterPro" id="IPR050909">
    <property type="entry name" value="Bact_Autotransporter_VF"/>
</dbReference>
<evidence type="ECO:0000259" key="2">
    <source>
        <dbReference type="SMART" id="SM00912"/>
    </source>
</evidence>
<dbReference type="InterPro" id="IPR011050">
    <property type="entry name" value="Pectin_lyase_fold/virulence"/>
</dbReference>
<dbReference type="Gene3D" id="2.160.20.110">
    <property type="match status" value="1"/>
</dbReference>
<feature type="signal peptide" evidence="1">
    <location>
        <begin position="1"/>
        <end position="46"/>
    </location>
</feature>
<proteinExistence type="predicted"/>
<keyword evidence="1" id="KW-0732">Signal</keyword>
<dbReference type="PANTHER" id="PTHR12338">
    <property type="entry name" value="AUTOTRANSPORTER"/>
    <property type="match status" value="1"/>
</dbReference>
<dbReference type="EMBL" id="FCOL02000003">
    <property type="protein sequence ID" value="SAL20965.1"/>
    <property type="molecule type" value="Genomic_DNA"/>
</dbReference>
<dbReference type="SUPFAM" id="SSF51126">
    <property type="entry name" value="Pectin lyase-like"/>
    <property type="match status" value="1"/>
</dbReference>
<keyword evidence="4" id="KW-1185">Reference proteome</keyword>
<dbReference type="RefSeq" id="WP_087654858.1">
    <property type="nucleotide sequence ID" value="NZ_FCOL02000003.1"/>
</dbReference>
<dbReference type="NCBIfam" id="TIGR01901">
    <property type="entry name" value="adhes_NPXG"/>
    <property type="match status" value="1"/>
</dbReference>
<dbReference type="Pfam" id="PF05860">
    <property type="entry name" value="TPS"/>
    <property type="match status" value="1"/>
</dbReference>
<evidence type="ECO:0000256" key="1">
    <source>
        <dbReference type="SAM" id="SignalP"/>
    </source>
</evidence>
<comment type="caution">
    <text evidence="3">The sequence shown here is derived from an EMBL/GenBank/DDBJ whole genome shotgun (WGS) entry which is preliminary data.</text>
</comment>
<dbReference type="Gene3D" id="2.160.20.10">
    <property type="entry name" value="Single-stranded right-handed beta-helix, Pectin lyase-like"/>
    <property type="match status" value="1"/>
</dbReference>
<dbReference type="OrthoDB" id="218680at2"/>
<dbReference type="InterPro" id="IPR008638">
    <property type="entry name" value="FhaB/CdiA-like_TPS"/>
</dbReference>
<feature type="domain" description="Filamentous haemagglutinin FhaB/tRNA nuclease CdiA-like TPS" evidence="2">
    <location>
        <begin position="47"/>
        <end position="158"/>
    </location>
</feature>
<dbReference type="Proteomes" id="UP000054925">
    <property type="component" value="Unassembled WGS sequence"/>
</dbReference>
<protein>
    <submittedName>
        <fullName evidence="3">Filamentous hemagglutinin-like protein</fullName>
    </submittedName>
</protein>
<evidence type="ECO:0000313" key="4">
    <source>
        <dbReference type="Proteomes" id="UP000054925"/>
    </source>
</evidence>
<name>A0A158FMI4_9BURK</name>
<gene>
    <name evidence="3" type="ORF">AWB67_00714</name>
</gene>
<feature type="chain" id="PRO_5011112244" evidence="1">
    <location>
        <begin position="47"/>
        <end position="787"/>
    </location>
</feature>
<accession>A0A158FMI4</accession>
<dbReference type="AlphaFoldDB" id="A0A158FMI4"/>
<organism evidence="3 4">
    <name type="scientific">Caballeronia terrestris</name>
    <dbReference type="NCBI Taxonomy" id="1226301"/>
    <lineage>
        <taxon>Bacteria</taxon>
        <taxon>Pseudomonadati</taxon>
        <taxon>Pseudomonadota</taxon>
        <taxon>Betaproteobacteria</taxon>
        <taxon>Burkholderiales</taxon>
        <taxon>Burkholderiaceae</taxon>
        <taxon>Caballeronia</taxon>
    </lineage>
</organism>
<dbReference type="SMART" id="SM00912">
    <property type="entry name" value="Haemagg_act"/>
    <property type="match status" value="1"/>
</dbReference>
<sequence>MRQSDYRLSSATALCFSAGRVVPSRLRSLPVLVALSVGIHAASVSAAPPLPDNGKFVAGSGTITRNGANLDITQSGDRGVINWNGFSIGAGRTVSINNGSGATLNRVTGSEMSTIDGKLTATGSVYLINPQGVLVGRTGVITTGGRFVASTLDTDNDSFMEGSYYLTLAGNSNASVVNLGKISSSGGDVFLVSRNRVVNVGTIEAPNGTAEFAAGSEVYLTDSAYGQQVSVAAPSNGRVVNVGIVHAALISLQAADGNIYALAGRHGELRATGTETRDGHVYLVAQGGAIDAHGATIAAHNADGSGGAVDMSADTIKVSGAKVSTAQWNLNAPQFTIDQPTAATLANNLSGGTSIAVNASGGGINVLSDLRWQGASTLALNAYRSVAFARNATIANSGAGNLLLRADTNAIDNHGSVTNLGTFDWSQSTGIVSSLYDMNGSYTPGTIRTNASWSAAPFSGLVTQVTGYQLVNSIADLRAVNGNLGGDYALGNSFDLGGTQNSVPSIGSSAHPFSGQFDGMGHLLSGLNVYTPATGSYTGLFGVIGKTGVVRNFALVESTASSSRAPVGLIAGENDGRIVNMGATGSVTMGAAPGASAGGLVGVNRGTIQRSWSGVVVTGQGDAGGLVGENDGAIVQSYSLGDTSGGTRSQVGGLVGVNRGTIGQSYSSGAVKGANYHGGLVGNNRGTISQSFTTSTIESTGARPQPSGGIAGNNTGTIARDVYWNTETSGALAGVGTGTAVPRSSGMTIAQMGTPARYGPTWDFSATGVWSLPPGYGEPELRWLYGQ</sequence>
<evidence type="ECO:0000313" key="3">
    <source>
        <dbReference type="EMBL" id="SAL20965.1"/>
    </source>
</evidence>
<dbReference type="InterPro" id="IPR012334">
    <property type="entry name" value="Pectin_lyas_fold"/>
</dbReference>
<reference evidence="3" key="1">
    <citation type="submission" date="2016-01" db="EMBL/GenBank/DDBJ databases">
        <authorList>
            <person name="Peeters C."/>
        </authorList>
    </citation>
    <scope>NUCLEOTIDE SEQUENCE [LARGE SCALE GENOMIC DNA]</scope>
    <source>
        <strain evidence="3">LMG 22937</strain>
    </source>
</reference>
<dbReference type="PANTHER" id="PTHR12338:SF5">
    <property type="entry name" value="ANTIGEN 43-RELATED"/>
    <property type="match status" value="1"/>
</dbReference>